<dbReference type="Proteomes" id="UP000278962">
    <property type="component" value="Unassembled WGS sequence"/>
</dbReference>
<feature type="domain" description="Cobalamin-independent methionine synthase MetE C-terminal/archaeal" evidence="4">
    <location>
        <begin position="2"/>
        <end position="328"/>
    </location>
</feature>
<keyword evidence="5" id="KW-0808">Transferase</keyword>
<evidence type="ECO:0000256" key="2">
    <source>
        <dbReference type="ARBA" id="ARBA00022723"/>
    </source>
</evidence>
<dbReference type="GO" id="GO:0032259">
    <property type="term" value="P:methylation"/>
    <property type="evidence" value="ECO:0007669"/>
    <property type="project" value="UniProtKB-KW"/>
</dbReference>
<gene>
    <name evidence="5" type="ORF">C8N24_4389</name>
</gene>
<proteinExistence type="predicted"/>
<dbReference type="InterPro" id="IPR038071">
    <property type="entry name" value="UROD/MetE-like_sf"/>
</dbReference>
<keyword evidence="3" id="KW-0862">Zinc</keyword>
<protein>
    <submittedName>
        <fullName evidence="5">5-methyltetrahydropteroyltriglutamate--homocysteine methyltransferase</fullName>
    </submittedName>
</protein>
<reference evidence="5 6" key="1">
    <citation type="submission" date="2018-10" db="EMBL/GenBank/DDBJ databases">
        <title>Genomic Encyclopedia of Archaeal and Bacterial Type Strains, Phase II (KMG-II): from individual species to whole genera.</title>
        <authorList>
            <person name="Goeker M."/>
        </authorList>
    </citation>
    <scope>NUCLEOTIDE SEQUENCE [LARGE SCALE GENOMIC DNA]</scope>
    <source>
        <strain evidence="5 6">DSM 14954</strain>
    </source>
</reference>
<dbReference type="Gene3D" id="3.20.20.210">
    <property type="match status" value="1"/>
</dbReference>
<dbReference type="GO" id="GO:0008270">
    <property type="term" value="F:zinc ion binding"/>
    <property type="evidence" value="ECO:0007669"/>
    <property type="project" value="InterPro"/>
</dbReference>
<keyword evidence="5" id="KW-0489">Methyltransferase</keyword>
<evidence type="ECO:0000256" key="3">
    <source>
        <dbReference type="ARBA" id="ARBA00022833"/>
    </source>
</evidence>
<comment type="cofactor">
    <cofactor evidence="1">
        <name>Zn(2+)</name>
        <dbReference type="ChEBI" id="CHEBI:29105"/>
    </cofactor>
</comment>
<comment type="caution">
    <text evidence="5">The sequence shown here is derived from an EMBL/GenBank/DDBJ whole genome shotgun (WGS) entry which is preliminary data.</text>
</comment>
<keyword evidence="2" id="KW-0479">Metal-binding</keyword>
<dbReference type="RefSeq" id="WP_121254056.1">
    <property type="nucleotide sequence ID" value="NZ_RBIL01000002.1"/>
</dbReference>
<keyword evidence="6" id="KW-1185">Reference proteome</keyword>
<evidence type="ECO:0000259" key="4">
    <source>
        <dbReference type="Pfam" id="PF01717"/>
    </source>
</evidence>
<organism evidence="5 6">
    <name type="scientific">Solirubrobacter pauli</name>
    <dbReference type="NCBI Taxonomy" id="166793"/>
    <lineage>
        <taxon>Bacteria</taxon>
        <taxon>Bacillati</taxon>
        <taxon>Actinomycetota</taxon>
        <taxon>Thermoleophilia</taxon>
        <taxon>Solirubrobacterales</taxon>
        <taxon>Solirubrobacteraceae</taxon>
        <taxon>Solirubrobacter</taxon>
    </lineage>
</organism>
<name>A0A660KYY7_9ACTN</name>
<evidence type="ECO:0000256" key="1">
    <source>
        <dbReference type="ARBA" id="ARBA00001947"/>
    </source>
</evidence>
<dbReference type="OrthoDB" id="244285at2"/>
<dbReference type="GO" id="GO:0009086">
    <property type="term" value="P:methionine biosynthetic process"/>
    <property type="evidence" value="ECO:0007669"/>
    <property type="project" value="InterPro"/>
</dbReference>
<accession>A0A660KYY7</accession>
<dbReference type="InterPro" id="IPR002629">
    <property type="entry name" value="Met_Synth_C/arc"/>
</dbReference>
<dbReference type="GO" id="GO:0003871">
    <property type="term" value="F:5-methyltetrahydropteroyltriglutamate-homocysteine S-methyltransferase activity"/>
    <property type="evidence" value="ECO:0007669"/>
    <property type="project" value="InterPro"/>
</dbReference>
<dbReference type="Pfam" id="PF01717">
    <property type="entry name" value="Meth_synt_2"/>
    <property type="match status" value="1"/>
</dbReference>
<dbReference type="SUPFAM" id="SSF51726">
    <property type="entry name" value="UROD/MetE-like"/>
    <property type="match status" value="1"/>
</dbReference>
<dbReference type="CDD" id="cd03311">
    <property type="entry name" value="CIMS_C_terminal_like"/>
    <property type="match status" value="1"/>
</dbReference>
<sequence length="333" mass="37002">METSLVGSYPQPEWLVDREKLRTRLPPRVRASDIWKIDPEQLRAAQDAATLAAIHDQELAGLDIITDGEIRRESYSNYFVLALDGIDVDNPGEALDRNGNPMPVPRVAGPISRRENILRRDAVFLRSATDRKIKVTVPGPFTMAQQAQNDHYGSEEEVAFAFADVVREEVTELFEAGVDVVQLDEPWMESRSEQARAYGIETLRRALDGVDGTTVLHICFGYPLFVPGHKRTYRFLPELAEAPVDQISIETAQAELDLEVLERLSDKTIVLGVIALDSNEVESAETVAARIERALPYTRNLVAAPDCGMKYLTRDAAYGKLQSLVGGARLVKA</sequence>
<evidence type="ECO:0000313" key="5">
    <source>
        <dbReference type="EMBL" id="RKQ86378.1"/>
    </source>
</evidence>
<dbReference type="PANTHER" id="PTHR30519">
    <property type="entry name" value="5-METHYLTETRAHYDROPTEROYLTRIGLUTAMATE--HOMOCYSTEINE METHYLTRANSFERASE"/>
    <property type="match status" value="1"/>
</dbReference>
<evidence type="ECO:0000313" key="6">
    <source>
        <dbReference type="Proteomes" id="UP000278962"/>
    </source>
</evidence>
<dbReference type="EMBL" id="RBIL01000002">
    <property type="protein sequence ID" value="RKQ86378.1"/>
    <property type="molecule type" value="Genomic_DNA"/>
</dbReference>
<dbReference type="AlphaFoldDB" id="A0A660KYY7"/>